<dbReference type="EC" id="2.7.4.26" evidence="2"/>
<reference evidence="12 13" key="1">
    <citation type="submission" date="2011-02" db="EMBL/GenBank/DDBJ databases">
        <title>The Genome Sequence of Sphaeroforma arctica JP610.</title>
        <authorList>
            <consortium name="The Broad Institute Genome Sequencing Platform"/>
            <person name="Russ C."/>
            <person name="Cuomo C."/>
            <person name="Young S.K."/>
            <person name="Zeng Q."/>
            <person name="Gargeya S."/>
            <person name="Alvarado L."/>
            <person name="Berlin A."/>
            <person name="Chapman S.B."/>
            <person name="Chen Z."/>
            <person name="Freedman E."/>
            <person name="Gellesch M."/>
            <person name="Goldberg J."/>
            <person name="Griggs A."/>
            <person name="Gujja S."/>
            <person name="Heilman E."/>
            <person name="Heiman D."/>
            <person name="Howarth C."/>
            <person name="Mehta T."/>
            <person name="Neiman D."/>
            <person name="Pearson M."/>
            <person name="Roberts A."/>
            <person name="Saif S."/>
            <person name="Shea T."/>
            <person name="Shenoy N."/>
            <person name="Sisk P."/>
            <person name="Stolte C."/>
            <person name="Sykes S."/>
            <person name="White J."/>
            <person name="Yandava C."/>
            <person name="Burger G."/>
            <person name="Gray M.W."/>
            <person name="Holland P.W.H."/>
            <person name="King N."/>
            <person name="Lang F.B.F."/>
            <person name="Roger A.J."/>
            <person name="Ruiz-Trillo I."/>
            <person name="Haas B."/>
            <person name="Nusbaum C."/>
            <person name="Birren B."/>
        </authorList>
    </citation>
    <scope>NUCLEOTIDE SEQUENCE [LARGE SCALE GENOMIC DNA]</scope>
    <source>
        <strain evidence="12 13">JP610</strain>
    </source>
</reference>
<dbReference type="EMBL" id="KQ241614">
    <property type="protein sequence ID" value="KNC87322.1"/>
    <property type="molecule type" value="Genomic_DNA"/>
</dbReference>
<dbReference type="GO" id="GO:0005524">
    <property type="term" value="F:ATP binding"/>
    <property type="evidence" value="ECO:0007669"/>
    <property type="project" value="UniProtKB-KW"/>
</dbReference>
<keyword evidence="6" id="KW-0418">Kinase</keyword>
<dbReference type="InterPro" id="IPR024192">
    <property type="entry name" value="Fosfomycin_R_FomA-type"/>
</dbReference>
<evidence type="ECO:0000256" key="9">
    <source>
        <dbReference type="ARBA" id="ARBA00049063"/>
    </source>
</evidence>
<dbReference type="GO" id="GO:0102043">
    <property type="term" value="F:isopentenyl phosphate kinase activity"/>
    <property type="evidence" value="ECO:0007669"/>
    <property type="project" value="UniProtKB-EC"/>
</dbReference>
<keyword evidence="13" id="KW-1185">Reference proteome</keyword>
<dbReference type="GeneID" id="25901068"/>
<evidence type="ECO:0000313" key="13">
    <source>
        <dbReference type="Proteomes" id="UP000054560"/>
    </source>
</evidence>
<dbReference type="STRING" id="667725.A0A0L0GE72"/>
<keyword evidence="4" id="KW-0808">Transferase</keyword>
<comment type="catalytic activity">
    <reaction evidence="9">
        <text>isopentenyl phosphate + ATP = isopentenyl diphosphate + ADP</text>
        <dbReference type="Rhea" id="RHEA:33963"/>
        <dbReference type="ChEBI" id="CHEBI:30616"/>
        <dbReference type="ChEBI" id="CHEBI:65078"/>
        <dbReference type="ChEBI" id="CHEBI:128769"/>
        <dbReference type="ChEBI" id="CHEBI:456216"/>
        <dbReference type="EC" id="2.7.4.26"/>
    </reaction>
</comment>
<organism evidence="12 13">
    <name type="scientific">Sphaeroforma arctica JP610</name>
    <dbReference type="NCBI Taxonomy" id="667725"/>
    <lineage>
        <taxon>Eukaryota</taxon>
        <taxon>Ichthyosporea</taxon>
        <taxon>Ichthyophonida</taxon>
        <taxon>Sphaeroforma</taxon>
    </lineage>
</organism>
<keyword evidence="7" id="KW-0067">ATP-binding</keyword>
<keyword evidence="8" id="KW-0414">Isoprene biosynthesis</keyword>
<dbReference type="Gene3D" id="3.40.1160.10">
    <property type="entry name" value="Acetylglutamate kinase-like"/>
    <property type="match status" value="2"/>
</dbReference>
<evidence type="ECO:0000256" key="6">
    <source>
        <dbReference type="ARBA" id="ARBA00022777"/>
    </source>
</evidence>
<dbReference type="AlphaFoldDB" id="A0A0L0GE72"/>
<dbReference type="GO" id="GO:0016301">
    <property type="term" value="F:kinase activity"/>
    <property type="evidence" value="ECO:0007669"/>
    <property type="project" value="UniProtKB-KW"/>
</dbReference>
<dbReference type="InterPro" id="IPR036393">
    <property type="entry name" value="AceGlu_kinase-like_sf"/>
</dbReference>
<dbReference type="GO" id="GO:0005829">
    <property type="term" value="C:cytosol"/>
    <property type="evidence" value="ECO:0007669"/>
    <property type="project" value="TreeGrafter"/>
</dbReference>
<feature type="region of interest" description="Disordered" evidence="10">
    <location>
        <begin position="86"/>
        <end position="106"/>
    </location>
</feature>
<evidence type="ECO:0000259" key="11">
    <source>
        <dbReference type="Pfam" id="PF00696"/>
    </source>
</evidence>
<name>A0A0L0GE72_9EUKA</name>
<evidence type="ECO:0000256" key="5">
    <source>
        <dbReference type="ARBA" id="ARBA00022741"/>
    </source>
</evidence>
<gene>
    <name evidence="12" type="ORF">SARC_00564</name>
</gene>
<dbReference type="SUPFAM" id="SSF53633">
    <property type="entry name" value="Carbamate kinase-like"/>
    <property type="match status" value="1"/>
</dbReference>
<sequence length="415" mass="44888">MPDPSESRAHTTVQYSVSRGVTVVKIGGAALTNKSTFETINTVVFTEVVSQIVQVWGQQRGKLIVVHGAGSFGHFQAKKYGVQTGTSRWDEKKQRNENSIQSNTDTTTSDLAELSMGFCLTRQSVTRLCTLFVDALIVAGIPAVSVPVLPMVFTCDREPVSSRDSMQCVNMLLARGMLPIMHGDAVLDTAQFCSILSGDTILRELSVNKSYNVSSVVFMTNVLGIYDRPPHRLDKTNTPPVIQVSDMHSMSIHEGSSSDTTSGETIFDRNSMTFTHGDQSDHIGGSPRLLRHVTVSKLGSKVTIWNGHHLQRKCSTPRIALTDTDQNLTNIVLGASRDTDVTGGMNTKIAEARAIADAGVPVIIVEAGTQHSLQALRDGVAIVRRIEETGGDVGEWRGTVVSSTDMNVDCITDGN</sequence>
<dbReference type="eggNOG" id="ENOG502QQ1X">
    <property type="taxonomic scope" value="Eukaryota"/>
</dbReference>
<dbReference type="Pfam" id="PF00696">
    <property type="entry name" value="AA_kinase"/>
    <property type="match status" value="1"/>
</dbReference>
<comment type="similarity">
    <text evidence="1">Belongs to the isopentenyl phosphate kinase family.</text>
</comment>
<evidence type="ECO:0000256" key="4">
    <source>
        <dbReference type="ARBA" id="ARBA00022679"/>
    </source>
</evidence>
<evidence type="ECO:0000256" key="1">
    <source>
        <dbReference type="ARBA" id="ARBA00010540"/>
    </source>
</evidence>
<proteinExistence type="inferred from homology"/>
<dbReference type="InterPro" id="IPR001048">
    <property type="entry name" value="Asp/Glu/Uridylate_kinase"/>
</dbReference>
<evidence type="ECO:0000313" key="12">
    <source>
        <dbReference type="EMBL" id="KNC87322.1"/>
    </source>
</evidence>
<evidence type="ECO:0000256" key="2">
    <source>
        <dbReference type="ARBA" id="ARBA00012908"/>
    </source>
</evidence>
<dbReference type="PANTHER" id="PTHR43654:SF1">
    <property type="entry name" value="ISOPENTENYL PHOSPHATE KINASE"/>
    <property type="match status" value="1"/>
</dbReference>
<feature type="domain" description="Aspartate/glutamate/uridylate kinase" evidence="11">
    <location>
        <begin position="21"/>
        <end position="272"/>
    </location>
</feature>
<evidence type="ECO:0000256" key="10">
    <source>
        <dbReference type="SAM" id="MobiDB-lite"/>
    </source>
</evidence>
<dbReference type="RefSeq" id="XP_014161224.1">
    <property type="nucleotide sequence ID" value="XM_014305749.1"/>
</dbReference>
<dbReference type="NCBIfam" id="NF040647">
    <property type="entry name" value="IPPK_Arch"/>
    <property type="match status" value="1"/>
</dbReference>
<evidence type="ECO:0000256" key="8">
    <source>
        <dbReference type="ARBA" id="ARBA00023229"/>
    </source>
</evidence>
<dbReference type="OrthoDB" id="1934954at2759"/>
<keyword evidence="5" id="KW-0547">Nucleotide-binding</keyword>
<dbReference type="GO" id="GO:0016114">
    <property type="term" value="P:terpenoid biosynthetic process"/>
    <property type="evidence" value="ECO:0007669"/>
    <property type="project" value="TreeGrafter"/>
</dbReference>
<dbReference type="Proteomes" id="UP000054560">
    <property type="component" value="Unassembled WGS sequence"/>
</dbReference>
<dbReference type="PANTHER" id="PTHR43654">
    <property type="entry name" value="GLUTAMATE 5-KINASE"/>
    <property type="match status" value="1"/>
</dbReference>
<evidence type="ECO:0000256" key="3">
    <source>
        <dbReference type="ARBA" id="ARBA00017267"/>
    </source>
</evidence>
<accession>A0A0L0GE72</accession>
<evidence type="ECO:0000256" key="7">
    <source>
        <dbReference type="ARBA" id="ARBA00022840"/>
    </source>
</evidence>
<feature type="compositionally biased region" description="Polar residues" evidence="10">
    <location>
        <begin position="97"/>
        <end position="106"/>
    </location>
</feature>
<protein>
    <recommendedName>
        <fullName evidence="3">Isopentenyl phosphate kinase</fullName>
        <ecNumber evidence="2">2.7.4.26</ecNumber>
    </recommendedName>
</protein>